<evidence type="ECO:0000313" key="2">
    <source>
        <dbReference type="Proteomes" id="UP001336250"/>
    </source>
</evidence>
<dbReference type="AlphaFoldDB" id="A0AAW9QFF7"/>
<comment type="caution">
    <text evidence="1">The sequence shown here is derived from an EMBL/GenBank/DDBJ whole genome shotgun (WGS) entry which is preliminary data.</text>
</comment>
<reference evidence="1 2" key="1">
    <citation type="submission" date="2024-02" db="EMBL/GenBank/DDBJ databases">
        <title>Genome sequence of Aquincola sp. MAHUQ-54.</title>
        <authorList>
            <person name="Huq M.A."/>
        </authorList>
    </citation>
    <scope>NUCLEOTIDE SEQUENCE [LARGE SCALE GENOMIC DNA]</scope>
    <source>
        <strain evidence="1 2">MAHUQ-54</strain>
    </source>
</reference>
<protein>
    <recommendedName>
        <fullName evidence="3">Tetratricopeptide repeat protein</fullName>
    </recommendedName>
</protein>
<dbReference type="SUPFAM" id="SSF48452">
    <property type="entry name" value="TPR-like"/>
    <property type="match status" value="1"/>
</dbReference>
<dbReference type="Gene3D" id="1.25.40.10">
    <property type="entry name" value="Tetratricopeptide repeat domain"/>
    <property type="match status" value="1"/>
</dbReference>
<keyword evidence="2" id="KW-1185">Reference proteome</keyword>
<evidence type="ECO:0000313" key="1">
    <source>
        <dbReference type="EMBL" id="MEF7614134.1"/>
    </source>
</evidence>
<organism evidence="1 2">
    <name type="scientific">Aquincola agrisoli</name>
    <dbReference type="NCBI Taxonomy" id="3119538"/>
    <lineage>
        <taxon>Bacteria</taxon>
        <taxon>Pseudomonadati</taxon>
        <taxon>Pseudomonadota</taxon>
        <taxon>Betaproteobacteria</taxon>
        <taxon>Burkholderiales</taxon>
        <taxon>Sphaerotilaceae</taxon>
        <taxon>Aquincola</taxon>
    </lineage>
</organism>
<name>A0AAW9QFF7_9BURK</name>
<proteinExistence type="predicted"/>
<dbReference type="InterPro" id="IPR011990">
    <property type="entry name" value="TPR-like_helical_dom_sf"/>
</dbReference>
<accession>A0AAW9QFF7</accession>
<dbReference type="Proteomes" id="UP001336250">
    <property type="component" value="Unassembled WGS sequence"/>
</dbReference>
<sequence>MELPEAIHAQVERLSEEGSQRFDDGRYAAAIDRWNAALALLPPPAADWEAWTWLQTSIGDAYYQLGNFGAARAALFDALNGPGAADNPFVHYRLGQSSTRLGRDDEGREHLLKAYMLDGEDIFQAEPDGARYLDLLRRAGLAG</sequence>
<evidence type="ECO:0008006" key="3">
    <source>
        <dbReference type="Google" id="ProtNLM"/>
    </source>
</evidence>
<dbReference type="RefSeq" id="WP_332289072.1">
    <property type="nucleotide sequence ID" value="NZ_JAZIBG010000020.1"/>
</dbReference>
<gene>
    <name evidence="1" type="ORF">V4F39_09465</name>
</gene>
<dbReference type="EMBL" id="JAZIBG010000020">
    <property type="protein sequence ID" value="MEF7614134.1"/>
    <property type="molecule type" value="Genomic_DNA"/>
</dbReference>